<dbReference type="PROSITE" id="PS51257">
    <property type="entry name" value="PROKAR_LIPOPROTEIN"/>
    <property type="match status" value="1"/>
</dbReference>
<evidence type="ECO:0000313" key="2">
    <source>
        <dbReference type="EMBL" id="KAK1172405.1"/>
    </source>
</evidence>
<evidence type="ECO:0000259" key="1">
    <source>
        <dbReference type="Pfam" id="PF12697"/>
    </source>
</evidence>
<evidence type="ECO:0000313" key="3">
    <source>
        <dbReference type="Proteomes" id="UP001230051"/>
    </source>
</evidence>
<dbReference type="InterPro" id="IPR000073">
    <property type="entry name" value="AB_hydrolase_1"/>
</dbReference>
<dbReference type="AlphaFoldDB" id="A0AAD8LNY5"/>
<protein>
    <submittedName>
        <fullName evidence="2">Valacyclovir hydrolase</fullName>
    </submittedName>
</protein>
<gene>
    <name evidence="2" type="primary">BPHL</name>
    <name evidence="2" type="ORF">AOXY_G4975</name>
</gene>
<dbReference type="SUPFAM" id="SSF53474">
    <property type="entry name" value="alpha/beta-Hydrolases"/>
    <property type="match status" value="1"/>
</dbReference>
<dbReference type="GO" id="GO:0017171">
    <property type="term" value="F:serine hydrolase activity"/>
    <property type="evidence" value="ECO:0007669"/>
    <property type="project" value="TreeGrafter"/>
</dbReference>
<dbReference type="PANTHER" id="PTHR46331:SF2">
    <property type="entry name" value="VALACYCLOVIR HYDROLASE"/>
    <property type="match status" value="1"/>
</dbReference>
<feature type="domain" description="AB hydrolase-1" evidence="1">
    <location>
        <begin position="62"/>
        <end position="283"/>
    </location>
</feature>
<sequence length="291" mass="32809">MALRFCRNTPLCAAFTSACTRAALLSSLKPVLFYSTSVISAKKEVNGVSLHYQQTGRGNHGVLLLPGALGSGQTDFGPQLKSLNKDHFTIVAWDPQGYGCSIPPDRNFPLEFFHRDAKDAVDLMLALNFSRFSMLGWSDGGITALIAAAQYPFLINKLVVWGSNAYVTEDDIKLYNAVRDVSKWSERMRKPMEEMYGAEYFAKTWAAWVDCICQFAKRPDGNICREVLPQIHCPTLIVQGLKDPMVPNFHAEFLHKHIKGSRLHLMPEGKHNLHLRFSEEFNQVVEEFLLQ</sequence>
<dbReference type="PANTHER" id="PTHR46331">
    <property type="entry name" value="VALACYCLOVIR HYDROLASE"/>
    <property type="match status" value="1"/>
</dbReference>
<comment type="caution">
    <text evidence="2">The sequence shown here is derived from an EMBL/GenBank/DDBJ whole genome shotgun (WGS) entry which is preliminary data.</text>
</comment>
<dbReference type="EMBL" id="JAGXEW010000004">
    <property type="protein sequence ID" value="KAK1172405.1"/>
    <property type="molecule type" value="Genomic_DNA"/>
</dbReference>
<organism evidence="2 3">
    <name type="scientific">Acipenser oxyrinchus oxyrinchus</name>
    <dbReference type="NCBI Taxonomy" id="40147"/>
    <lineage>
        <taxon>Eukaryota</taxon>
        <taxon>Metazoa</taxon>
        <taxon>Chordata</taxon>
        <taxon>Craniata</taxon>
        <taxon>Vertebrata</taxon>
        <taxon>Euteleostomi</taxon>
        <taxon>Actinopterygii</taxon>
        <taxon>Chondrostei</taxon>
        <taxon>Acipenseriformes</taxon>
        <taxon>Acipenseridae</taxon>
        <taxon>Acipenser</taxon>
    </lineage>
</organism>
<dbReference type="InterPro" id="IPR029058">
    <property type="entry name" value="AB_hydrolase_fold"/>
</dbReference>
<dbReference type="Gene3D" id="3.40.50.1820">
    <property type="entry name" value="alpha/beta hydrolase"/>
    <property type="match status" value="1"/>
</dbReference>
<dbReference type="Pfam" id="PF12697">
    <property type="entry name" value="Abhydrolase_6"/>
    <property type="match status" value="1"/>
</dbReference>
<proteinExistence type="predicted"/>
<keyword evidence="2" id="KW-0378">Hydrolase</keyword>
<reference evidence="2" key="1">
    <citation type="submission" date="2022-02" db="EMBL/GenBank/DDBJ databases">
        <title>Atlantic sturgeon de novo genome assembly.</title>
        <authorList>
            <person name="Stock M."/>
            <person name="Klopp C."/>
            <person name="Guiguen Y."/>
            <person name="Cabau C."/>
            <person name="Parinello H."/>
            <person name="Santidrian Yebra-Pimentel E."/>
            <person name="Kuhl H."/>
            <person name="Dirks R.P."/>
            <person name="Guessner J."/>
            <person name="Wuertz S."/>
            <person name="Du K."/>
            <person name="Schartl M."/>
        </authorList>
    </citation>
    <scope>NUCLEOTIDE SEQUENCE</scope>
    <source>
        <strain evidence="2">STURGEONOMICS-FGT-2020</strain>
        <tissue evidence="2">Whole blood</tissue>
    </source>
</reference>
<name>A0AAD8LNY5_ACIOX</name>
<keyword evidence="3" id="KW-1185">Reference proteome</keyword>
<dbReference type="Proteomes" id="UP001230051">
    <property type="component" value="Unassembled WGS sequence"/>
</dbReference>
<accession>A0AAD8LNY5</accession>